<dbReference type="SUPFAM" id="SSF141371">
    <property type="entry name" value="PilZ domain-like"/>
    <property type="match status" value="1"/>
</dbReference>
<dbReference type="OrthoDB" id="9814897at2"/>
<dbReference type="InterPro" id="IPR009875">
    <property type="entry name" value="PilZ_domain"/>
</dbReference>
<dbReference type="STRING" id="1742972.COMA1_20563"/>
<dbReference type="EMBL" id="CZQA01000008">
    <property type="protein sequence ID" value="CUS35966.1"/>
    <property type="molecule type" value="Genomic_DNA"/>
</dbReference>
<keyword evidence="3" id="KW-1185">Reference proteome</keyword>
<dbReference type="Pfam" id="PF07238">
    <property type="entry name" value="PilZ"/>
    <property type="match status" value="1"/>
</dbReference>
<dbReference type="Gene3D" id="2.40.10.220">
    <property type="entry name" value="predicted glycosyltransferase like domains"/>
    <property type="match status" value="1"/>
</dbReference>
<dbReference type="Proteomes" id="UP000199032">
    <property type="component" value="Unassembled WGS sequence"/>
</dbReference>
<name>A0A0S4LGC6_9BACT</name>
<protein>
    <recommendedName>
        <fullName evidence="1">PilZ domain-containing protein</fullName>
    </recommendedName>
</protein>
<gene>
    <name evidence="2" type="ORF">COMA1_20563</name>
</gene>
<evidence type="ECO:0000259" key="1">
    <source>
        <dbReference type="Pfam" id="PF07238"/>
    </source>
</evidence>
<organism evidence="2 3">
    <name type="scientific">Candidatus Nitrospira nitrosa</name>
    <dbReference type="NCBI Taxonomy" id="1742972"/>
    <lineage>
        <taxon>Bacteria</taxon>
        <taxon>Pseudomonadati</taxon>
        <taxon>Nitrospirota</taxon>
        <taxon>Nitrospiria</taxon>
        <taxon>Nitrospirales</taxon>
        <taxon>Nitrospiraceae</taxon>
        <taxon>Nitrospira</taxon>
    </lineage>
</organism>
<dbReference type="RefSeq" id="WP_090748546.1">
    <property type="nucleotide sequence ID" value="NZ_CZQA01000008.1"/>
</dbReference>
<sequence length="113" mass="12964">MLNSMERRQHRRVPAHVKSLVRVNSHEVEGETRDVSLSGAQIESSLVVQPGRHIAVKLVVPGDDTPILIEQARVQWNVDRTFGVRFVDLQPRELDELEQLIDDYIALDEERQS</sequence>
<dbReference type="GO" id="GO:0035438">
    <property type="term" value="F:cyclic-di-GMP binding"/>
    <property type="evidence" value="ECO:0007669"/>
    <property type="project" value="InterPro"/>
</dbReference>
<feature type="domain" description="PilZ" evidence="1">
    <location>
        <begin position="6"/>
        <end position="101"/>
    </location>
</feature>
<evidence type="ECO:0000313" key="3">
    <source>
        <dbReference type="Proteomes" id="UP000199032"/>
    </source>
</evidence>
<dbReference type="AlphaFoldDB" id="A0A0S4LGC6"/>
<proteinExistence type="predicted"/>
<reference evidence="2 3" key="1">
    <citation type="submission" date="2015-10" db="EMBL/GenBank/DDBJ databases">
        <authorList>
            <person name="Gilbert D.G."/>
        </authorList>
    </citation>
    <scope>NUCLEOTIDE SEQUENCE [LARGE SCALE GENOMIC DNA]</scope>
    <source>
        <strain evidence="2">COMA1</strain>
    </source>
</reference>
<evidence type="ECO:0000313" key="2">
    <source>
        <dbReference type="EMBL" id="CUS35966.1"/>
    </source>
</evidence>
<accession>A0A0S4LGC6</accession>